<evidence type="ECO:0000256" key="1">
    <source>
        <dbReference type="SAM" id="MobiDB-lite"/>
    </source>
</evidence>
<proteinExistence type="predicted"/>
<dbReference type="PANTHER" id="PTHR12363:SF53">
    <property type="entry name" value="MRNA TRANSPORT REGULATOR MTR10"/>
    <property type="match status" value="1"/>
</dbReference>
<evidence type="ECO:0000313" key="3">
    <source>
        <dbReference type="EMBL" id="KIR44421.1"/>
    </source>
</evidence>
<dbReference type="InterPro" id="IPR057941">
    <property type="entry name" value="TPR_TNPO3_IPO13_2nd"/>
</dbReference>
<accession>A0A0D0VA26</accession>
<dbReference type="GO" id="GO:0031267">
    <property type="term" value="F:small GTPase binding"/>
    <property type="evidence" value="ECO:0007669"/>
    <property type="project" value="InterPro"/>
</dbReference>
<feature type="compositionally biased region" description="Low complexity" evidence="1">
    <location>
        <begin position="850"/>
        <end position="867"/>
    </location>
</feature>
<feature type="region of interest" description="Disordered" evidence="1">
    <location>
        <begin position="850"/>
        <end position="870"/>
    </location>
</feature>
<dbReference type="InterPro" id="IPR013598">
    <property type="entry name" value="Exportin-1/Importin-b-like"/>
</dbReference>
<sequence length="989" mass="108063">MADNPVLQALQTLYHDPDTAAKRRANEWLQEFQHSTEAWQTAHILLNAPDSPLEGRLFSAQTLRAKITYDLSQLPRESLPPLRDSLLNVLLPLSSPSAPTGTKAVLLQLCLAISDLALQMPEWENVVPNMIERFGTDPAMVTVLLLFLKTLPEEATNPRIPLGQDEARAILNRLVSGSAGRVLEVLTMYIQAEGVTTPIQISVFEALRSWLQAGEVAASQVAATPLFSAAFSALASDQLFDAAVDLLCDLIHETQELNDNMTVVQEIVPRVIALRGEMERYKDDPDRVRGYCRILCEAGECYQSLIVQHPGDLLPLVQAIAECAAYPDLDIVPITFYFWYALSESLERQENFSQNPAYTPILSIFSDLQSIIISHLHFPPDDEQQTAQERDEFRTFRHRMGDTLKDCCHVLGATVCLKKSYDLILSALSQPSPSWQAIEAPLFSMRSMGAEVDPNDDEVLPHIMTLLPTLPQHPKIRYASILVISRYSPWLNRHPEHLTFTLSYVSAGFEMADEQVSAAAAHAMKFICQDCTTHLVPFLPQLHMFMEGAGEKLGQEDVVEVCEAIAYIIDGMLPAEAASALSQFCSPLITRIQTLLSLSPSVPSSSVSVSEGDLEKISDMLEQIDAYLSIVRTLSPFPPSCYPSAGRIYAILDVLLEKFGGVYHISEKVGSVLRRGLIFFPAEVLVGSGVGAEGEDGNRSGGTRGGEGGLVSQLIKRMQTSFEETGYASYLWIMGKIVDKFSDMVLSSTSGGETEAAGRMVGELLGRGFESVTTSLGRLLERKVAVEIPDVMDDYVHLFLSYLIHLPPILASPLLPLALSHTLQALTCPATSIILTSVDVLALLSSHLSLSPSPSSASTFSSRASTPKNPSAVRPIFAQYARPTLSLLLKGLIADFPDEASEPIGQVLVHFAVTFGGGGEMEAWVGEALAGVGGHLVLPADKEAFLGHVHECVTNGQPEKIKYAVHGLLRAARRMRERGRQSRKSLGAV</sequence>
<dbReference type="SUPFAM" id="SSF48371">
    <property type="entry name" value="ARM repeat"/>
    <property type="match status" value="1"/>
</dbReference>
<dbReference type="HOGENOM" id="CLU_005996_0_1_1"/>
<dbReference type="Gene3D" id="1.25.10.10">
    <property type="entry name" value="Leucine-rich Repeat Variant"/>
    <property type="match status" value="2"/>
</dbReference>
<gene>
    <name evidence="3" type="ORF">I312_06356</name>
</gene>
<dbReference type="InterPro" id="IPR011989">
    <property type="entry name" value="ARM-like"/>
</dbReference>
<dbReference type="InterPro" id="IPR051345">
    <property type="entry name" value="Importin_beta-like_NTR"/>
</dbReference>
<evidence type="ECO:0000259" key="2">
    <source>
        <dbReference type="PROSITE" id="PS50166"/>
    </source>
</evidence>
<reference evidence="3" key="1">
    <citation type="submission" date="2015-01" db="EMBL/GenBank/DDBJ databases">
        <title>The Genome Sequence of Cryptococcus gattii CA1280.</title>
        <authorList>
            <consortium name="The Broad Institute Genomics Platform"/>
            <person name="Cuomo C."/>
            <person name="Litvintseva A."/>
            <person name="Chen Y."/>
            <person name="Heitman J."/>
            <person name="Sun S."/>
            <person name="Springer D."/>
            <person name="Dromer F."/>
            <person name="Young S."/>
            <person name="Zeng Q."/>
            <person name="Gargeya S."/>
            <person name="Abouelleil A."/>
            <person name="Alvarado L."/>
            <person name="Chapman S.B."/>
            <person name="Gainer-Dewar J."/>
            <person name="Goldberg J."/>
            <person name="Griggs A."/>
            <person name="Gujja S."/>
            <person name="Hansen M."/>
            <person name="Howarth C."/>
            <person name="Imamovic A."/>
            <person name="Larimer J."/>
            <person name="Murphy C."/>
            <person name="Naylor J."/>
            <person name="Pearson M."/>
            <person name="Priest M."/>
            <person name="Roberts A."/>
            <person name="Saif S."/>
            <person name="Shea T."/>
            <person name="Sykes S."/>
            <person name="Wortman J."/>
            <person name="Nusbaum C."/>
            <person name="Birren B."/>
        </authorList>
    </citation>
    <scope>NUCLEOTIDE SEQUENCE [LARGE SCALE GENOMIC DNA]</scope>
    <source>
        <strain evidence="3">CA1280</strain>
    </source>
</reference>
<dbReference type="AlphaFoldDB" id="A0A0D0VA26"/>
<protein>
    <submittedName>
        <fullName evidence="3">Transportin-3</fullName>
    </submittedName>
</protein>
<dbReference type="GO" id="GO:0005737">
    <property type="term" value="C:cytoplasm"/>
    <property type="evidence" value="ECO:0007669"/>
    <property type="project" value="TreeGrafter"/>
</dbReference>
<dbReference type="Pfam" id="PF08389">
    <property type="entry name" value="Xpo1"/>
    <property type="match status" value="1"/>
</dbReference>
<dbReference type="InterPro" id="IPR001494">
    <property type="entry name" value="Importin-beta_N"/>
</dbReference>
<dbReference type="OrthoDB" id="435593at2759"/>
<dbReference type="SMART" id="SM00913">
    <property type="entry name" value="IBN_N"/>
    <property type="match status" value="1"/>
</dbReference>
<name>A0A0D0VA26_CRYGA</name>
<dbReference type="FunFam" id="1.25.10.10:FF:000729">
    <property type="entry name" value="Unplaced genomic scaffold supercont2.16, whole genome shotgun sequence"/>
    <property type="match status" value="1"/>
</dbReference>
<dbReference type="GO" id="GO:0006606">
    <property type="term" value="P:protein import into nucleus"/>
    <property type="evidence" value="ECO:0007669"/>
    <property type="project" value="TreeGrafter"/>
</dbReference>
<dbReference type="InterPro" id="IPR016024">
    <property type="entry name" value="ARM-type_fold"/>
</dbReference>
<feature type="domain" description="Importin N-terminal" evidence="2">
    <location>
        <begin position="25"/>
        <end position="92"/>
    </location>
</feature>
<dbReference type="Pfam" id="PF24140">
    <property type="entry name" value="TPR_TNPO3_IPO13_3rd"/>
    <property type="match status" value="1"/>
</dbReference>
<dbReference type="PROSITE" id="PS50166">
    <property type="entry name" value="IMPORTIN_B_NT"/>
    <property type="match status" value="1"/>
</dbReference>
<dbReference type="PANTHER" id="PTHR12363">
    <property type="entry name" value="TRANSPORTIN 3 AND IMPORTIN 13"/>
    <property type="match status" value="1"/>
</dbReference>
<dbReference type="Pfam" id="PF03810">
    <property type="entry name" value="IBN_N"/>
    <property type="match status" value="1"/>
</dbReference>
<dbReference type="EMBL" id="KN848000">
    <property type="protein sequence ID" value="KIR44421.1"/>
    <property type="molecule type" value="Genomic_DNA"/>
</dbReference>
<dbReference type="Pfam" id="PF24138">
    <property type="entry name" value="TPR_TNPO3_IPO13_2nd"/>
    <property type="match status" value="1"/>
</dbReference>
<dbReference type="InterPro" id="IPR057942">
    <property type="entry name" value="TPR_TNPO3_IPO13_3rd"/>
</dbReference>
<organism evidence="3">
    <name type="scientific">Cryptococcus bacillisporus CA1280</name>
    <dbReference type="NCBI Taxonomy" id="1296109"/>
    <lineage>
        <taxon>Eukaryota</taxon>
        <taxon>Fungi</taxon>
        <taxon>Dikarya</taxon>
        <taxon>Basidiomycota</taxon>
        <taxon>Agaricomycotina</taxon>
        <taxon>Tremellomycetes</taxon>
        <taxon>Tremellales</taxon>
        <taxon>Cryptococcaceae</taxon>
        <taxon>Cryptococcus</taxon>
        <taxon>Cryptococcus gattii species complex</taxon>
    </lineage>
</organism>